<sequence>MTMLVAALVAALAGGSSGSAAAPASPDLSTYVQQTPRCTATVTRCFGVHMHLVVDGGAAIQTVEWVSSQIAEANARFATIDVNFEIVAADALPAADREIDDRAERDALGDPHFSRGVAHVFVVGRLADVDIAGSEIRGVHWRFRKDRSRRWVILSKIAGALTLAHELGHFFGLPHSDYDESVMNKTPRAAWLTGELSFAKPEFARMRSHRDRMVREGMLVDRTGPEGQPAAKPGQG</sequence>
<protein>
    <submittedName>
        <fullName evidence="7">Matrixin family metalloprotease</fullName>
        <ecNumber evidence="7">3.4.24.-</ecNumber>
    </submittedName>
</protein>
<feature type="signal peptide" evidence="5">
    <location>
        <begin position="1"/>
        <end position="21"/>
    </location>
</feature>
<evidence type="ECO:0000256" key="4">
    <source>
        <dbReference type="ARBA" id="ARBA00022833"/>
    </source>
</evidence>
<dbReference type="Gene3D" id="3.40.390.10">
    <property type="entry name" value="Collagenase (Catalytic Domain)"/>
    <property type="match status" value="1"/>
</dbReference>
<evidence type="ECO:0000256" key="3">
    <source>
        <dbReference type="ARBA" id="ARBA00022801"/>
    </source>
</evidence>
<keyword evidence="2" id="KW-0479">Metal-binding</keyword>
<feature type="chain" id="PRO_5047019670" evidence="5">
    <location>
        <begin position="22"/>
        <end position="236"/>
    </location>
</feature>
<dbReference type="GO" id="GO:0008237">
    <property type="term" value="F:metallopeptidase activity"/>
    <property type="evidence" value="ECO:0007669"/>
    <property type="project" value="UniProtKB-KW"/>
</dbReference>
<gene>
    <name evidence="7" type="ORF">POL58_37670</name>
</gene>
<name>A0ABT5BHA4_9BACT</name>
<keyword evidence="5" id="KW-0732">Signal</keyword>
<dbReference type="InterPro" id="IPR001818">
    <property type="entry name" value="Pept_M10_metallopeptidase"/>
</dbReference>
<dbReference type="EC" id="3.4.24.-" evidence="7"/>
<evidence type="ECO:0000259" key="6">
    <source>
        <dbReference type="Pfam" id="PF00413"/>
    </source>
</evidence>
<evidence type="ECO:0000313" key="7">
    <source>
        <dbReference type="EMBL" id="MDC0673535.1"/>
    </source>
</evidence>
<feature type="domain" description="Peptidase M10 metallopeptidase" evidence="6">
    <location>
        <begin position="145"/>
        <end position="186"/>
    </location>
</feature>
<comment type="caution">
    <text evidence="7">The sequence shown here is derived from an EMBL/GenBank/DDBJ whole genome shotgun (WGS) entry which is preliminary data.</text>
</comment>
<keyword evidence="1" id="KW-0645">Protease</keyword>
<evidence type="ECO:0000313" key="8">
    <source>
        <dbReference type="Proteomes" id="UP001217838"/>
    </source>
</evidence>
<keyword evidence="3 7" id="KW-0378">Hydrolase</keyword>
<evidence type="ECO:0000256" key="2">
    <source>
        <dbReference type="ARBA" id="ARBA00022723"/>
    </source>
</evidence>
<keyword evidence="8" id="KW-1185">Reference proteome</keyword>
<accession>A0ABT5BHA4</accession>
<dbReference type="InterPro" id="IPR024079">
    <property type="entry name" value="MetalloPept_cat_dom_sf"/>
</dbReference>
<reference evidence="7 8" key="1">
    <citation type="submission" date="2022-11" db="EMBL/GenBank/DDBJ databases">
        <title>Minimal conservation of predation-associated metabolite biosynthetic gene clusters underscores biosynthetic potential of Myxococcota including descriptions for ten novel species: Archangium lansinium sp. nov., Myxococcus landrumus sp. nov., Nannocystis bai.</title>
        <authorList>
            <person name="Ahearne A."/>
            <person name="Stevens C."/>
            <person name="Dowd S."/>
        </authorList>
    </citation>
    <scope>NUCLEOTIDE SEQUENCE [LARGE SCALE GENOMIC DNA]</scope>
    <source>
        <strain evidence="7 8">NCELM</strain>
    </source>
</reference>
<dbReference type="EMBL" id="JAQNDN010000022">
    <property type="protein sequence ID" value="MDC0673535.1"/>
    <property type="molecule type" value="Genomic_DNA"/>
</dbReference>
<dbReference type="Proteomes" id="UP001217838">
    <property type="component" value="Unassembled WGS sequence"/>
</dbReference>
<keyword evidence="4" id="KW-0862">Zinc</keyword>
<keyword evidence="7" id="KW-0482">Metalloprotease</keyword>
<proteinExistence type="predicted"/>
<dbReference type="SUPFAM" id="SSF55486">
    <property type="entry name" value="Metalloproteases ('zincins'), catalytic domain"/>
    <property type="match status" value="1"/>
</dbReference>
<dbReference type="Pfam" id="PF00413">
    <property type="entry name" value="Peptidase_M10"/>
    <property type="match status" value="1"/>
</dbReference>
<evidence type="ECO:0000256" key="5">
    <source>
        <dbReference type="SAM" id="SignalP"/>
    </source>
</evidence>
<evidence type="ECO:0000256" key="1">
    <source>
        <dbReference type="ARBA" id="ARBA00022670"/>
    </source>
</evidence>
<organism evidence="7 8">
    <name type="scientific">Nannocystis radixulma</name>
    <dbReference type="NCBI Taxonomy" id="2995305"/>
    <lineage>
        <taxon>Bacteria</taxon>
        <taxon>Pseudomonadati</taxon>
        <taxon>Myxococcota</taxon>
        <taxon>Polyangia</taxon>
        <taxon>Nannocystales</taxon>
        <taxon>Nannocystaceae</taxon>
        <taxon>Nannocystis</taxon>
    </lineage>
</organism>